<dbReference type="RefSeq" id="WP_346120966.1">
    <property type="nucleotide sequence ID" value="NZ_BAABGU010000019.1"/>
</dbReference>
<proteinExistence type="predicted"/>
<evidence type="ECO:0000313" key="1">
    <source>
        <dbReference type="EMBL" id="GAA4572577.1"/>
    </source>
</evidence>
<organism evidence="1 2">
    <name type="scientific">Micromonospora coerulea</name>
    <dbReference type="NCBI Taxonomy" id="47856"/>
    <lineage>
        <taxon>Bacteria</taxon>
        <taxon>Bacillati</taxon>
        <taxon>Actinomycetota</taxon>
        <taxon>Actinomycetes</taxon>
        <taxon>Micromonosporales</taxon>
        <taxon>Micromonosporaceae</taxon>
        <taxon>Micromonospora</taxon>
    </lineage>
</organism>
<accession>A0ABP8SN78</accession>
<evidence type="ECO:0000313" key="2">
    <source>
        <dbReference type="Proteomes" id="UP001500307"/>
    </source>
</evidence>
<comment type="caution">
    <text evidence="1">The sequence shown here is derived from an EMBL/GenBank/DDBJ whole genome shotgun (WGS) entry which is preliminary data.</text>
</comment>
<keyword evidence="2" id="KW-1185">Reference proteome</keyword>
<dbReference type="Proteomes" id="UP001500307">
    <property type="component" value="Unassembled WGS sequence"/>
</dbReference>
<name>A0ABP8SN78_9ACTN</name>
<gene>
    <name evidence="1" type="ORF">GCM10023176_35800</name>
</gene>
<reference evidence="2" key="1">
    <citation type="journal article" date="2019" name="Int. J. Syst. Evol. Microbiol.">
        <title>The Global Catalogue of Microorganisms (GCM) 10K type strain sequencing project: providing services to taxonomists for standard genome sequencing and annotation.</title>
        <authorList>
            <consortium name="The Broad Institute Genomics Platform"/>
            <consortium name="The Broad Institute Genome Sequencing Center for Infectious Disease"/>
            <person name="Wu L."/>
            <person name="Ma J."/>
        </authorList>
    </citation>
    <scope>NUCLEOTIDE SEQUENCE [LARGE SCALE GENOMIC DNA]</scope>
    <source>
        <strain evidence="2">JCM 3175</strain>
    </source>
</reference>
<dbReference type="EMBL" id="BAABGU010000019">
    <property type="protein sequence ID" value="GAA4572577.1"/>
    <property type="molecule type" value="Genomic_DNA"/>
</dbReference>
<sequence>MIEKTGSPMSSDDLYRMAAMDAKMLQDRILTAAGSAIDVSDGHAPAQALADALLAVVQDYLGQTSNEYDVELFLEVNGRQPEDIASWPVNILAGLILRQTPMADRHAICESAVQIAARRLRSSSGS</sequence>
<protein>
    <submittedName>
        <fullName evidence="1">Uncharacterized protein</fullName>
    </submittedName>
</protein>